<feature type="region of interest" description="Disordered" evidence="1">
    <location>
        <begin position="1"/>
        <end position="20"/>
    </location>
</feature>
<evidence type="ECO:0000256" key="1">
    <source>
        <dbReference type="SAM" id="MobiDB-lite"/>
    </source>
</evidence>
<dbReference type="Gene3D" id="2.60.40.10">
    <property type="entry name" value="Immunoglobulins"/>
    <property type="match status" value="1"/>
</dbReference>
<reference evidence="3" key="1">
    <citation type="submission" date="2011-11" db="EMBL/GenBank/DDBJ databases">
        <title>Improved High-Quality Draft sequence of Desulfovibrio sp. U5L.</title>
        <authorList>
            <consortium name="US DOE Joint Genome Institute"/>
            <person name="Lucas S."/>
            <person name="Han J."/>
            <person name="Lapidus A."/>
            <person name="Cheng J.-F."/>
            <person name="Goodwin L."/>
            <person name="Pitluck S."/>
            <person name="Peters L."/>
            <person name="Ovchinnikova G."/>
            <person name="Held B."/>
            <person name="Detter J.C."/>
            <person name="Han C."/>
            <person name="Tapia R."/>
            <person name="Land M."/>
            <person name="Hauser L."/>
            <person name="Kyrpides N."/>
            <person name="Ivanova N."/>
            <person name="Pagani I."/>
            <person name="Gabster J."/>
            <person name="Walker C."/>
            <person name="Stolyar S."/>
            <person name="Stahl D."/>
            <person name="Arkin A."/>
            <person name="Dehal P."/>
            <person name="Hazen T."/>
            <person name="Woyke T."/>
        </authorList>
    </citation>
    <scope>NUCLEOTIDE SEQUENCE [LARGE SCALE GENOMIC DNA]</scope>
    <source>
        <strain evidence="3">U5L</strain>
    </source>
</reference>
<accession>I2Q588</accession>
<dbReference type="SUPFAM" id="SSF49265">
    <property type="entry name" value="Fibronectin type III"/>
    <property type="match status" value="1"/>
</dbReference>
<gene>
    <name evidence="3" type="ORF">DesU5LDRAFT_3312</name>
</gene>
<dbReference type="EMBL" id="JH600068">
    <property type="protein sequence ID" value="EIG54944.1"/>
    <property type="molecule type" value="Genomic_DNA"/>
</dbReference>
<dbReference type="InterPro" id="IPR003961">
    <property type="entry name" value="FN3_dom"/>
</dbReference>
<dbReference type="AlphaFoldDB" id="I2Q588"/>
<feature type="compositionally biased region" description="Basic and acidic residues" evidence="1">
    <location>
        <begin position="1"/>
        <end position="11"/>
    </location>
</feature>
<dbReference type="PROSITE" id="PS50853">
    <property type="entry name" value="FN3"/>
    <property type="match status" value="1"/>
</dbReference>
<dbReference type="Pfam" id="PF00041">
    <property type="entry name" value="fn3"/>
    <property type="match status" value="1"/>
</dbReference>
<dbReference type="STRING" id="596152.DesU5LDRAFT_3312"/>
<proteinExistence type="predicted"/>
<dbReference type="CDD" id="cd00063">
    <property type="entry name" value="FN3"/>
    <property type="match status" value="1"/>
</dbReference>
<dbReference type="InterPro" id="IPR013783">
    <property type="entry name" value="Ig-like_fold"/>
</dbReference>
<protein>
    <submittedName>
        <fullName evidence="3">Fibronectin type III domain-containing protein</fullName>
    </submittedName>
</protein>
<evidence type="ECO:0000313" key="3">
    <source>
        <dbReference type="EMBL" id="EIG54944.1"/>
    </source>
</evidence>
<dbReference type="OrthoDB" id="9757546at2"/>
<name>I2Q588_9BACT</name>
<sequence>MASKESLKTEEQAYMSPGNENVSDMRRLLTTLDNVFSTFREQLQSVESRPFTGNAEIAVGVFNDIVAGLKFKSFPQAITIVARELSPTEVELTWTDVANNADAYRVERCQGHNCQDLDEIARLPPTARSFLDTDLVTNNPYRYRVVVLNARGKAPSRIVDITPTPRRD</sequence>
<dbReference type="HOGENOM" id="CLU_1583869_0_0_7"/>
<organism evidence="3">
    <name type="scientific">Desulfovibrio sp. U5L</name>
    <dbReference type="NCBI Taxonomy" id="596152"/>
    <lineage>
        <taxon>Bacteria</taxon>
        <taxon>Pseudomonadati</taxon>
        <taxon>Thermodesulfobacteriota</taxon>
        <taxon>Desulfovibrionia</taxon>
        <taxon>Desulfovibrionales</taxon>
        <taxon>Desulfovibrionaceae</taxon>
        <taxon>Desulfovibrio</taxon>
    </lineage>
</organism>
<dbReference type="InterPro" id="IPR036116">
    <property type="entry name" value="FN3_sf"/>
</dbReference>
<evidence type="ECO:0000259" key="2">
    <source>
        <dbReference type="PROSITE" id="PS50853"/>
    </source>
</evidence>
<feature type="domain" description="Fibronectin type-III" evidence="2">
    <location>
        <begin position="74"/>
        <end position="167"/>
    </location>
</feature>